<feature type="compositionally biased region" description="Basic and acidic residues" evidence="1">
    <location>
        <begin position="27"/>
        <end position="36"/>
    </location>
</feature>
<sequence length="152" mass="15146">MTRDASQDVVETPTPGPQSTSRATTRFAHERGSTTRVARERGSGTVLLLAVVGALVLVAGVIGLLAAAQGARGRAQAAADLAALAAAGSWQEGWADPCAVAEQAVRRNGARLGSCDALGDGVVVVVARVDSPAGAATARARAGPVPARESAP</sequence>
<keyword evidence="2" id="KW-0472">Membrane</keyword>
<evidence type="ECO:0000313" key="4">
    <source>
        <dbReference type="EMBL" id="MDM7832284.1"/>
    </source>
</evidence>
<name>A0ABT7S9Q8_9CELL</name>
<comment type="caution">
    <text evidence="4">The sequence shown here is derived from an EMBL/GenBank/DDBJ whole genome shotgun (WGS) entry which is preliminary data.</text>
</comment>
<evidence type="ECO:0000259" key="3">
    <source>
        <dbReference type="Pfam" id="PF13400"/>
    </source>
</evidence>
<dbReference type="EMBL" id="JAUCGR010000003">
    <property type="protein sequence ID" value="MDM7832284.1"/>
    <property type="molecule type" value="Genomic_DNA"/>
</dbReference>
<evidence type="ECO:0000256" key="1">
    <source>
        <dbReference type="SAM" id="MobiDB-lite"/>
    </source>
</evidence>
<keyword evidence="2" id="KW-0812">Transmembrane</keyword>
<keyword evidence="2" id="KW-1133">Transmembrane helix</keyword>
<proteinExistence type="predicted"/>
<dbReference type="NCBIfam" id="TIGR03816">
    <property type="entry name" value="tadE_like_DECH"/>
    <property type="match status" value="1"/>
</dbReference>
<gene>
    <name evidence="4" type="ORF">QRT05_13150</name>
</gene>
<keyword evidence="5" id="KW-1185">Reference proteome</keyword>
<feature type="domain" description="Putative Flp pilus-assembly TadG-like N-terminal" evidence="3">
    <location>
        <begin position="42"/>
        <end position="88"/>
    </location>
</feature>
<dbReference type="RefSeq" id="WP_289447715.1">
    <property type="nucleotide sequence ID" value="NZ_JAUCGR010000003.1"/>
</dbReference>
<accession>A0ABT7S9Q8</accession>
<dbReference type="InterPro" id="IPR021202">
    <property type="entry name" value="Rv3654c-like"/>
</dbReference>
<evidence type="ECO:0000256" key="2">
    <source>
        <dbReference type="SAM" id="Phobius"/>
    </source>
</evidence>
<organism evidence="4 5">
    <name type="scientific">Cellulomonas edaphi</name>
    <dbReference type="NCBI Taxonomy" id="3053468"/>
    <lineage>
        <taxon>Bacteria</taxon>
        <taxon>Bacillati</taxon>
        <taxon>Actinomycetota</taxon>
        <taxon>Actinomycetes</taxon>
        <taxon>Micrococcales</taxon>
        <taxon>Cellulomonadaceae</taxon>
        <taxon>Cellulomonas</taxon>
    </lineage>
</organism>
<feature type="region of interest" description="Disordered" evidence="1">
    <location>
        <begin position="1"/>
        <end position="36"/>
    </location>
</feature>
<dbReference type="Proteomes" id="UP001321453">
    <property type="component" value="Unassembled WGS sequence"/>
</dbReference>
<dbReference type="Pfam" id="PF13400">
    <property type="entry name" value="Tad"/>
    <property type="match status" value="1"/>
</dbReference>
<dbReference type="InterPro" id="IPR028087">
    <property type="entry name" value="Tad_N"/>
</dbReference>
<reference evidence="4 5" key="1">
    <citation type="submission" date="2023-06" db="EMBL/GenBank/DDBJ databases">
        <title>Cellulomonas sp. MW9 Whole genome sequence.</title>
        <authorList>
            <person name="Park S."/>
        </authorList>
    </citation>
    <scope>NUCLEOTIDE SEQUENCE [LARGE SCALE GENOMIC DNA]</scope>
    <source>
        <strain evidence="4 5">MW9</strain>
    </source>
</reference>
<protein>
    <submittedName>
        <fullName evidence="4">Flp pilus-assembly TadE/G-like family protein</fullName>
    </submittedName>
</protein>
<evidence type="ECO:0000313" key="5">
    <source>
        <dbReference type="Proteomes" id="UP001321453"/>
    </source>
</evidence>
<feature type="transmembrane region" description="Helical" evidence="2">
    <location>
        <begin position="46"/>
        <end position="67"/>
    </location>
</feature>